<protein>
    <submittedName>
        <fullName evidence="1">Uncharacterized protein</fullName>
    </submittedName>
</protein>
<accession>A0A2P5A9X4</accession>
<comment type="caution">
    <text evidence="1">The sequence shown here is derived from an EMBL/GenBank/DDBJ whole genome shotgun (WGS) entry which is preliminary data.</text>
</comment>
<dbReference type="EMBL" id="JXTC01001025">
    <property type="protein sequence ID" value="PON33323.1"/>
    <property type="molecule type" value="Genomic_DNA"/>
</dbReference>
<organism evidence="1 2">
    <name type="scientific">Trema orientale</name>
    <name type="common">Charcoal tree</name>
    <name type="synonym">Celtis orientalis</name>
    <dbReference type="NCBI Taxonomy" id="63057"/>
    <lineage>
        <taxon>Eukaryota</taxon>
        <taxon>Viridiplantae</taxon>
        <taxon>Streptophyta</taxon>
        <taxon>Embryophyta</taxon>
        <taxon>Tracheophyta</taxon>
        <taxon>Spermatophyta</taxon>
        <taxon>Magnoliopsida</taxon>
        <taxon>eudicotyledons</taxon>
        <taxon>Gunneridae</taxon>
        <taxon>Pentapetalae</taxon>
        <taxon>rosids</taxon>
        <taxon>fabids</taxon>
        <taxon>Rosales</taxon>
        <taxon>Cannabaceae</taxon>
        <taxon>Trema</taxon>
    </lineage>
</organism>
<evidence type="ECO:0000313" key="1">
    <source>
        <dbReference type="EMBL" id="PON33323.1"/>
    </source>
</evidence>
<reference evidence="2" key="1">
    <citation type="submission" date="2016-06" db="EMBL/GenBank/DDBJ databases">
        <title>Parallel loss of symbiosis genes in relatives of nitrogen-fixing non-legume Parasponia.</title>
        <authorList>
            <person name="Van Velzen R."/>
            <person name="Holmer R."/>
            <person name="Bu F."/>
            <person name="Rutten L."/>
            <person name="Van Zeijl A."/>
            <person name="Liu W."/>
            <person name="Santuari L."/>
            <person name="Cao Q."/>
            <person name="Sharma T."/>
            <person name="Shen D."/>
            <person name="Roswanjaya Y."/>
            <person name="Wardhani T."/>
            <person name="Kalhor M.S."/>
            <person name="Jansen J."/>
            <person name="Van den Hoogen J."/>
            <person name="Gungor B."/>
            <person name="Hartog M."/>
            <person name="Hontelez J."/>
            <person name="Verver J."/>
            <person name="Yang W.-C."/>
            <person name="Schijlen E."/>
            <person name="Repin R."/>
            <person name="Schilthuizen M."/>
            <person name="Schranz E."/>
            <person name="Heidstra R."/>
            <person name="Miyata K."/>
            <person name="Fedorova E."/>
            <person name="Kohlen W."/>
            <person name="Bisseling T."/>
            <person name="Smit S."/>
            <person name="Geurts R."/>
        </authorList>
    </citation>
    <scope>NUCLEOTIDE SEQUENCE [LARGE SCALE GENOMIC DNA]</scope>
    <source>
        <strain evidence="2">cv. RG33-2</strain>
    </source>
</reference>
<evidence type="ECO:0000313" key="2">
    <source>
        <dbReference type="Proteomes" id="UP000237000"/>
    </source>
</evidence>
<gene>
    <name evidence="1" type="ORF">TorRG33x02_355040</name>
</gene>
<name>A0A2P5A9X4_TREOI</name>
<dbReference type="Proteomes" id="UP000237000">
    <property type="component" value="Unassembled WGS sequence"/>
</dbReference>
<keyword evidence="2" id="KW-1185">Reference proteome</keyword>
<sequence length="106" mass="11928">MARDEVVSKHEEKIQQGKKLMILEHIQDDRDREQTQDDGTFQQIQCKARSLSPKLRLHGMTDDGTTEVNFIDGRWCTRVGASVARSSYAAAGFDDRASALLVSCEE</sequence>
<dbReference type="AlphaFoldDB" id="A0A2P5A9X4"/>
<proteinExistence type="predicted"/>
<dbReference type="InParanoid" id="A0A2P5A9X4"/>